<dbReference type="PANTHER" id="PTHR30537">
    <property type="entry name" value="HTH-TYPE TRANSCRIPTIONAL REGULATOR"/>
    <property type="match status" value="1"/>
</dbReference>
<dbReference type="InterPro" id="IPR005119">
    <property type="entry name" value="LysR_subst-bd"/>
</dbReference>
<dbReference type="CDD" id="cd08422">
    <property type="entry name" value="PBP2_CrgA_like"/>
    <property type="match status" value="1"/>
</dbReference>
<dbReference type="EMBL" id="AOGK01000004">
    <property type="protein sequence ID" value="MDG5974761.1"/>
    <property type="molecule type" value="Genomic_DNA"/>
</dbReference>
<dbReference type="Proteomes" id="UP001152876">
    <property type="component" value="Unassembled WGS sequence"/>
</dbReference>
<evidence type="ECO:0000256" key="3">
    <source>
        <dbReference type="ARBA" id="ARBA00023125"/>
    </source>
</evidence>
<evidence type="ECO:0000313" key="6">
    <source>
        <dbReference type="EMBL" id="MDG5974761.1"/>
    </source>
</evidence>
<dbReference type="Gene3D" id="1.10.10.10">
    <property type="entry name" value="Winged helix-like DNA-binding domain superfamily/Winged helix DNA-binding domain"/>
    <property type="match status" value="1"/>
</dbReference>
<dbReference type="InterPro" id="IPR036388">
    <property type="entry name" value="WH-like_DNA-bd_sf"/>
</dbReference>
<evidence type="ECO:0000313" key="7">
    <source>
        <dbReference type="Proteomes" id="UP001152876"/>
    </source>
</evidence>
<dbReference type="PANTHER" id="PTHR30537:SF5">
    <property type="entry name" value="HTH-TYPE TRANSCRIPTIONAL ACTIVATOR TTDR-RELATED"/>
    <property type="match status" value="1"/>
</dbReference>
<protein>
    <submittedName>
        <fullName evidence="6">LysR family transcriptional regulator</fullName>
    </submittedName>
</protein>
<dbReference type="SUPFAM" id="SSF53850">
    <property type="entry name" value="Periplasmic binding protein-like II"/>
    <property type="match status" value="1"/>
</dbReference>
<keyword evidence="3" id="KW-0238">DNA-binding</keyword>
<comment type="caution">
    <text evidence="6">The sequence shown here is derived from an EMBL/GenBank/DDBJ whole genome shotgun (WGS) entry which is preliminary data.</text>
</comment>
<evidence type="ECO:0000256" key="1">
    <source>
        <dbReference type="ARBA" id="ARBA00009437"/>
    </source>
</evidence>
<dbReference type="FunFam" id="1.10.10.10:FF:000001">
    <property type="entry name" value="LysR family transcriptional regulator"/>
    <property type="match status" value="1"/>
</dbReference>
<dbReference type="OrthoDB" id="9080899at2"/>
<dbReference type="SUPFAM" id="SSF46785">
    <property type="entry name" value="Winged helix' DNA-binding domain"/>
    <property type="match status" value="1"/>
</dbReference>
<dbReference type="InterPro" id="IPR036390">
    <property type="entry name" value="WH_DNA-bd_sf"/>
</dbReference>
<dbReference type="PROSITE" id="PS50931">
    <property type="entry name" value="HTH_LYSR"/>
    <property type="match status" value="1"/>
</dbReference>
<dbReference type="InterPro" id="IPR000847">
    <property type="entry name" value="LysR_HTH_N"/>
</dbReference>
<dbReference type="GO" id="GO:0003677">
    <property type="term" value="F:DNA binding"/>
    <property type="evidence" value="ECO:0007669"/>
    <property type="project" value="UniProtKB-KW"/>
</dbReference>
<evidence type="ECO:0000256" key="4">
    <source>
        <dbReference type="ARBA" id="ARBA00023163"/>
    </source>
</evidence>
<proteinExistence type="inferred from homology"/>
<evidence type="ECO:0000256" key="2">
    <source>
        <dbReference type="ARBA" id="ARBA00023015"/>
    </source>
</evidence>
<dbReference type="InterPro" id="IPR058163">
    <property type="entry name" value="LysR-type_TF_proteobact-type"/>
</dbReference>
<dbReference type="GO" id="GO:0003700">
    <property type="term" value="F:DNA-binding transcription factor activity"/>
    <property type="evidence" value="ECO:0007669"/>
    <property type="project" value="InterPro"/>
</dbReference>
<dbReference type="AlphaFoldDB" id="A0A9X4SE65"/>
<reference evidence="6" key="1">
    <citation type="submission" date="2013-01" db="EMBL/GenBank/DDBJ databases">
        <title>Genome draft of Hydrogenophaga taeniospiralis 2K1.</title>
        <authorList>
            <person name="Gomila M."/>
            <person name="Lalucat J."/>
        </authorList>
    </citation>
    <scope>NUCLEOTIDE SEQUENCE</scope>
    <source>
        <strain evidence="6">CCUG 15921</strain>
    </source>
</reference>
<keyword evidence="2" id="KW-0805">Transcription regulation</keyword>
<comment type="similarity">
    <text evidence="1">Belongs to the LysR transcriptional regulatory family.</text>
</comment>
<dbReference type="Pfam" id="PF00126">
    <property type="entry name" value="HTH_1"/>
    <property type="match status" value="1"/>
</dbReference>
<organism evidence="6 7">
    <name type="scientific">Hydrogenophaga taeniospiralis CCUG 15921</name>
    <dbReference type="NCBI Taxonomy" id="1281780"/>
    <lineage>
        <taxon>Bacteria</taxon>
        <taxon>Pseudomonadati</taxon>
        <taxon>Pseudomonadota</taxon>
        <taxon>Betaproteobacteria</taxon>
        <taxon>Burkholderiales</taxon>
        <taxon>Comamonadaceae</taxon>
        <taxon>Hydrogenophaga</taxon>
    </lineage>
</organism>
<sequence>MDHLQSMRVFQCVVDEGGFAAAARTMDLTPAVVTRLIQDLEQSLGVRLLHRTTRKMSLTQAGEGYLSRLRLILSEIEEAEEQVRAHSSEISGNLRVTTTSLVAVNLLAPCVADFQRRYPEVQVEIHTSDHPAQELHHFDLSIVGQDDQLDADAVVRPVLVMNYVLCGSVPYLQTHGIPEVPEDLSRHRMVRLRPPGTRLHAITLTNPAEDDRRIDVEPGWSVMSNDDETAYQAALAGAGLTLLPDLALTARAHGGQLRRVLAPWVSVDGLRLVATMPSRRFLPLRTRAFLEFFVQHVRKVAAMQSQAVT</sequence>
<dbReference type="Pfam" id="PF03466">
    <property type="entry name" value="LysR_substrate"/>
    <property type="match status" value="1"/>
</dbReference>
<dbReference type="Gene3D" id="3.40.190.290">
    <property type="match status" value="1"/>
</dbReference>
<keyword evidence="7" id="KW-1185">Reference proteome</keyword>
<dbReference type="RefSeq" id="WP_068173880.1">
    <property type="nucleotide sequence ID" value="NZ_AOGK01000004.1"/>
</dbReference>
<keyword evidence="4" id="KW-0804">Transcription</keyword>
<evidence type="ECO:0000259" key="5">
    <source>
        <dbReference type="PROSITE" id="PS50931"/>
    </source>
</evidence>
<gene>
    <name evidence="6" type="ORF">H010_05820</name>
</gene>
<feature type="domain" description="HTH lysR-type" evidence="5">
    <location>
        <begin position="1"/>
        <end position="59"/>
    </location>
</feature>
<name>A0A9X4SE65_9BURK</name>
<accession>A0A9X4SE65</accession>